<sequence length="124" mass="13674">MTSANRPIAYLKRSCPFCLKFRIFLTEAGLADNFTFEIFDDGDETHQALRARMEAAGQQPSFPAVESTPGTIDTGTDDLIARFAGEAGVAPVSLPLLDYYANGVFKRHGEMFRELRTLKAQQPG</sequence>
<dbReference type="InterPro" id="IPR004045">
    <property type="entry name" value="Glutathione_S-Trfase_N"/>
</dbReference>
<dbReference type="PROSITE" id="PS51354">
    <property type="entry name" value="GLUTAREDOXIN_2"/>
    <property type="match status" value="1"/>
</dbReference>
<organism evidence="2 3">
    <name type="scientific">Sphingobium lignivorans</name>
    <dbReference type="NCBI Taxonomy" id="2735886"/>
    <lineage>
        <taxon>Bacteria</taxon>
        <taxon>Pseudomonadati</taxon>
        <taxon>Pseudomonadota</taxon>
        <taxon>Alphaproteobacteria</taxon>
        <taxon>Sphingomonadales</taxon>
        <taxon>Sphingomonadaceae</taxon>
        <taxon>Sphingobium</taxon>
    </lineage>
</organism>
<dbReference type="EMBL" id="JACHKA010000001">
    <property type="protein sequence ID" value="MBB5986702.1"/>
    <property type="molecule type" value="Genomic_DNA"/>
</dbReference>
<gene>
    <name evidence="2" type="ORF">HNP60_002676</name>
</gene>
<evidence type="ECO:0000313" key="2">
    <source>
        <dbReference type="EMBL" id="MBB5986702.1"/>
    </source>
</evidence>
<protein>
    <submittedName>
        <fullName evidence="2">Glutaredoxin</fullName>
    </submittedName>
</protein>
<dbReference type="Gene3D" id="3.40.30.10">
    <property type="entry name" value="Glutaredoxin"/>
    <property type="match status" value="1"/>
</dbReference>
<accession>A0ABR6NHE6</accession>
<feature type="domain" description="GST N-terminal" evidence="1">
    <location>
        <begin position="13"/>
        <end position="85"/>
    </location>
</feature>
<evidence type="ECO:0000313" key="3">
    <source>
        <dbReference type="Proteomes" id="UP001138540"/>
    </source>
</evidence>
<dbReference type="Pfam" id="PF13417">
    <property type="entry name" value="GST_N_3"/>
    <property type="match status" value="1"/>
</dbReference>
<dbReference type="InterPro" id="IPR036249">
    <property type="entry name" value="Thioredoxin-like_sf"/>
</dbReference>
<name>A0ABR6NHE6_9SPHN</name>
<reference evidence="2 3" key="1">
    <citation type="submission" date="2020-08" db="EMBL/GenBank/DDBJ databases">
        <title>Exploring microbial biodiversity for novel pathways involved in the catabolism of aromatic compounds derived from lignin.</title>
        <authorList>
            <person name="Elkins J."/>
        </authorList>
    </citation>
    <scope>NUCLEOTIDE SEQUENCE [LARGE SCALE GENOMIC DNA]</scope>
    <source>
        <strain evidence="2 3">B1D3A</strain>
    </source>
</reference>
<proteinExistence type="predicted"/>
<dbReference type="RefSeq" id="WP_184154499.1">
    <property type="nucleotide sequence ID" value="NZ_JACHKA010000001.1"/>
</dbReference>
<keyword evidence="3" id="KW-1185">Reference proteome</keyword>
<evidence type="ECO:0000259" key="1">
    <source>
        <dbReference type="Pfam" id="PF13417"/>
    </source>
</evidence>
<dbReference type="SUPFAM" id="SSF52833">
    <property type="entry name" value="Thioredoxin-like"/>
    <property type="match status" value="1"/>
</dbReference>
<comment type="caution">
    <text evidence="2">The sequence shown here is derived from an EMBL/GenBank/DDBJ whole genome shotgun (WGS) entry which is preliminary data.</text>
</comment>
<dbReference type="Proteomes" id="UP001138540">
    <property type="component" value="Unassembled WGS sequence"/>
</dbReference>